<dbReference type="Pfam" id="PF02548">
    <property type="entry name" value="Pantoate_transf"/>
    <property type="match status" value="1"/>
</dbReference>
<comment type="pathway">
    <text evidence="1 7">Cofactor biosynthesis; (R)-pantothenate biosynthesis; (R)-pantoate from 3-methyl-2-oxobutanoate: step 1/2.</text>
</comment>
<evidence type="ECO:0000256" key="4">
    <source>
        <dbReference type="ARBA" id="ARBA00022655"/>
    </source>
</evidence>
<dbReference type="KEGG" id="tli:Tlie_1243"/>
<dbReference type="eggNOG" id="COG0413">
    <property type="taxonomic scope" value="Bacteria"/>
</dbReference>
<dbReference type="GO" id="GO:0015940">
    <property type="term" value="P:pantothenate biosynthetic process"/>
    <property type="evidence" value="ECO:0007669"/>
    <property type="project" value="UniProtKB-UniRule"/>
</dbReference>
<feature type="binding site" evidence="7 9">
    <location>
        <position position="115"/>
    </location>
    <ligand>
        <name>3-methyl-2-oxobutanoate</name>
        <dbReference type="ChEBI" id="CHEBI:11851"/>
    </ligand>
</feature>
<dbReference type="HAMAP" id="MF_00156">
    <property type="entry name" value="PanB"/>
    <property type="match status" value="1"/>
</dbReference>
<accession>G7V5R4</accession>
<name>G7V5R4_THELD</name>
<dbReference type="OrthoDB" id="9781789at2"/>
<proteinExistence type="inferred from homology"/>
<sequence length="281" mass="30460">MGKVLSIPDFMRMKQEKEPIVMVTAYNHWQARLAEKAGADMILVGDSVGMVEHGLKDTLGVTMEMMLMHCKAVMRARQRAFVVGDLPFLSYEVDEREAIRNAGLLVKEAGVDAVKLEGGKNRVSTIRAIVDAGIAVVGHIGLTPQTATLLGGYRVQGKDEQSARRVLEDAIAVQEAGACAVVLECVPASLAEFITQKLSIPTIGIGAGSSCDGQVLVFHDILGLFETFKPKFVKSYANGAEYLGSGLEGYVREVKNKAFPTQEHSFAMDEKVMEALKKESI</sequence>
<dbReference type="GO" id="GO:0032259">
    <property type="term" value="P:methylation"/>
    <property type="evidence" value="ECO:0007669"/>
    <property type="project" value="UniProtKB-KW"/>
</dbReference>
<evidence type="ECO:0000256" key="1">
    <source>
        <dbReference type="ARBA" id="ARBA00005033"/>
    </source>
</evidence>
<evidence type="ECO:0000313" key="12">
    <source>
        <dbReference type="Proteomes" id="UP000005868"/>
    </source>
</evidence>
<dbReference type="InterPro" id="IPR015813">
    <property type="entry name" value="Pyrv/PenolPyrv_kinase-like_dom"/>
</dbReference>
<feature type="binding site" evidence="7 9">
    <location>
        <begin position="46"/>
        <end position="47"/>
    </location>
    <ligand>
        <name>3-methyl-2-oxobutanoate</name>
        <dbReference type="ChEBI" id="CHEBI:11851"/>
    </ligand>
</feature>
<dbReference type="PIRSF" id="PIRSF000388">
    <property type="entry name" value="Pantoate_hydroxy_MeTrfase"/>
    <property type="match status" value="1"/>
</dbReference>
<keyword evidence="5 7" id="KW-0808">Transferase</keyword>
<dbReference type="GO" id="GO:0008168">
    <property type="term" value="F:methyltransferase activity"/>
    <property type="evidence" value="ECO:0007669"/>
    <property type="project" value="UniProtKB-KW"/>
</dbReference>
<comment type="similarity">
    <text evidence="2 7">Belongs to the PanB family.</text>
</comment>
<keyword evidence="11" id="KW-0489">Methyltransferase</keyword>
<evidence type="ECO:0000256" key="7">
    <source>
        <dbReference type="HAMAP-Rule" id="MF_00156"/>
    </source>
</evidence>
<comment type="cofactor">
    <cofactor evidence="7 10">
        <name>Mg(2+)</name>
        <dbReference type="ChEBI" id="CHEBI:18420"/>
    </cofactor>
    <text evidence="7 10">Binds 1 Mg(2+) ion per subunit.</text>
</comment>
<dbReference type="InterPro" id="IPR003700">
    <property type="entry name" value="Pantoate_hydroxy_MeTrfase"/>
</dbReference>
<gene>
    <name evidence="7" type="primary">panB</name>
    <name evidence="11" type="ordered locus">Tlie_1243</name>
</gene>
<dbReference type="NCBIfam" id="TIGR00222">
    <property type="entry name" value="panB"/>
    <property type="match status" value="1"/>
</dbReference>
<keyword evidence="4 7" id="KW-0566">Pantothenate biosynthesis</keyword>
<dbReference type="Proteomes" id="UP000005868">
    <property type="component" value="Chromosome"/>
</dbReference>
<dbReference type="UniPathway" id="UPA00028">
    <property type="reaction ID" value="UER00003"/>
</dbReference>
<evidence type="ECO:0000256" key="6">
    <source>
        <dbReference type="ARBA" id="ARBA00056497"/>
    </source>
</evidence>
<dbReference type="HOGENOM" id="CLU_036645_1_0_0"/>
<evidence type="ECO:0000256" key="2">
    <source>
        <dbReference type="ARBA" id="ARBA00008676"/>
    </source>
</evidence>
<dbReference type="FunFam" id="3.20.20.60:FF:000003">
    <property type="entry name" value="3-methyl-2-oxobutanoate hydroxymethyltransferase"/>
    <property type="match status" value="1"/>
</dbReference>
<dbReference type="GO" id="GO:0005737">
    <property type="term" value="C:cytoplasm"/>
    <property type="evidence" value="ECO:0007669"/>
    <property type="project" value="UniProtKB-SubCell"/>
</dbReference>
<evidence type="ECO:0000256" key="9">
    <source>
        <dbReference type="PIRSR" id="PIRSR000388-2"/>
    </source>
</evidence>
<dbReference type="GO" id="GO:0000287">
    <property type="term" value="F:magnesium ion binding"/>
    <property type="evidence" value="ECO:0007669"/>
    <property type="project" value="TreeGrafter"/>
</dbReference>
<keyword evidence="7 10" id="KW-0460">Magnesium</keyword>
<keyword evidence="12" id="KW-1185">Reference proteome</keyword>
<dbReference type="PANTHER" id="PTHR20881">
    <property type="entry name" value="3-METHYL-2-OXOBUTANOATE HYDROXYMETHYLTRANSFERASE"/>
    <property type="match status" value="1"/>
</dbReference>
<evidence type="ECO:0000256" key="10">
    <source>
        <dbReference type="PIRSR" id="PIRSR000388-3"/>
    </source>
</evidence>
<dbReference type="EMBL" id="CP003096">
    <property type="protein sequence ID" value="AER66974.1"/>
    <property type="molecule type" value="Genomic_DNA"/>
</dbReference>
<feature type="binding site" evidence="7 10">
    <location>
        <position position="117"/>
    </location>
    <ligand>
        <name>Mg(2+)</name>
        <dbReference type="ChEBI" id="CHEBI:18420"/>
    </ligand>
</feature>
<reference evidence="12" key="1">
    <citation type="submission" date="2011-10" db="EMBL/GenBank/DDBJ databases">
        <title>The complete genome of chromosome of Thermovirga lienii DSM 17291.</title>
        <authorList>
            <consortium name="US DOE Joint Genome Institute (JGI-PGF)"/>
            <person name="Lucas S."/>
            <person name="Copeland A."/>
            <person name="Lapidus A."/>
            <person name="Glavina del Rio T."/>
            <person name="Dalin E."/>
            <person name="Tice H."/>
            <person name="Bruce D."/>
            <person name="Goodwin L."/>
            <person name="Pitluck S."/>
            <person name="Peters L."/>
            <person name="Mikhailova N."/>
            <person name="Saunders E."/>
            <person name="Kyrpides N."/>
            <person name="Mavromatis K."/>
            <person name="Ivanova N."/>
            <person name="Last F.I."/>
            <person name="Brettin T."/>
            <person name="Detter J.C."/>
            <person name="Han C."/>
            <person name="Larimer F."/>
            <person name="Land M."/>
            <person name="Hauser L."/>
            <person name="Markowitz V."/>
            <person name="Cheng J.-F."/>
            <person name="Hugenholtz P."/>
            <person name="Woyke T."/>
            <person name="Wu D."/>
            <person name="Spring S."/>
            <person name="Schroeder M."/>
            <person name="Brambilla E.-M."/>
            <person name="Klenk H.-P."/>
            <person name="Eisen J.A."/>
        </authorList>
    </citation>
    <scope>NUCLEOTIDE SEQUENCE [LARGE SCALE GENOMIC DNA]</scope>
    <source>
        <strain evidence="12">ATCC BAA-1197 / DSM 17291 / Cas60314</strain>
    </source>
</reference>
<evidence type="ECO:0000256" key="8">
    <source>
        <dbReference type="PIRSR" id="PIRSR000388-1"/>
    </source>
</evidence>
<dbReference type="STRING" id="580340.Tlie_1243"/>
<feature type="binding site" evidence="7 10">
    <location>
        <position position="85"/>
    </location>
    <ligand>
        <name>Mg(2+)</name>
        <dbReference type="ChEBI" id="CHEBI:18420"/>
    </ligand>
</feature>
<organism evidence="11 12">
    <name type="scientific">Thermovirga lienii (strain ATCC BAA-1197 / DSM 17291 / Cas60314)</name>
    <dbReference type="NCBI Taxonomy" id="580340"/>
    <lineage>
        <taxon>Bacteria</taxon>
        <taxon>Thermotogati</taxon>
        <taxon>Synergistota</taxon>
        <taxon>Synergistia</taxon>
        <taxon>Synergistales</taxon>
        <taxon>Thermovirgaceae</taxon>
        <taxon>Thermovirga</taxon>
    </lineage>
</organism>
<evidence type="ECO:0000256" key="5">
    <source>
        <dbReference type="ARBA" id="ARBA00022679"/>
    </source>
</evidence>
<evidence type="ECO:0000256" key="3">
    <source>
        <dbReference type="ARBA" id="ARBA00011424"/>
    </source>
</evidence>
<comment type="catalytic activity">
    <reaction evidence="7">
        <text>(6R)-5,10-methylene-5,6,7,8-tetrahydrofolate + 3-methyl-2-oxobutanoate + H2O = 2-dehydropantoate + (6S)-5,6,7,8-tetrahydrofolate</text>
        <dbReference type="Rhea" id="RHEA:11824"/>
        <dbReference type="ChEBI" id="CHEBI:11561"/>
        <dbReference type="ChEBI" id="CHEBI:11851"/>
        <dbReference type="ChEBI" id="CHEBI:15377"/>
        <dbReference type="ChEBI" id="CHEBI:15636"/>
        <dbReference type="ChEBI" id="CHEBI:57453"/>
        <dbReference type="EC" id="2.1.2.11"/>
    </reaction>
</comment>
<feature type="active site" description="Proton acceptor" evidence="7 8">
    <location>
        <position position="184"/>
    </location>
</feature>
<protein>
    <recommendedName>
        <fullName evidence="7">3-methyl-2-oxobutanoate hydroxymethyltransferase</fullName>
        <ecNumber evidence="7">2.1.2.11</ecNumber>
    </recommendedName>
    <alternativeName>
        <fullName evidence="7">Ketopantoate hydroxymethyltransferase</fullName>
        <shortName evidence="7">KPHMT</shortName>
    </alternativeName>
</protein>
<feature type="binding site" evidence="7 9">
    <location>
        <position position="85"/>
    </location>
    <ligand>
        <name>3-methyl-2-oxobutanoate</name>
        <dbReference type="ChEBI" id="CHEBI:11851"/>
    </ligand>
</feature>
<dbReference type="Gene3D" id="3.20.20.60">
    <property type="entry name" value="Phosphoenolpyruvate-binding domains"/>
    <property type="match status" value="1"/>
</dbReference>
<dbReference type="EC" id="2.1.2.11" evidence="7"/>
<comment type="subunit">
    <text evidence="3 7">Homodecamer; pentamer of dimers.</text>
</comment>
<dbReference type="NCBIfam" id="NF001452">
    <property type="entry name" value="PRK00311.1"/>
    <property type="match status" value="1"/>
</dbReference>
<comment type="function">
    <text evidence="6 7">Catalyzes the reversible reaction in which hydroxymethyl group from 5,10-methylenetetrahydrofolate is transferred onto alpha-ketoisovalerate to form ketopantoate.</text>
</comment>
<feature type="binding site" evidence="7 10">
    <location>
        <position position="46"/>
    </location>
    <ligand>
        <name>Mg(2+)</name>
        <dbReference type="ChEBI" id="CHEBI:18420"/>
    </ligand>
</feature>
<dbReference type="SUPFAM" id="SSF51621">
    <property type="entry name" value="Phosphoenolpyruvate/pyruvate domain"/>
    <property type="match status" value="1"/>
</dbReference>
<dbReference type="InterPro" id="IPR040442">
    <property type="entry name" value="Pyrv_kinase-like_dom_sf"/>
</dbReference>
<dbReference type="AlphaFoldDB" id="G7V5R4"/>
<dbReference type="CDD" id="cd06557">
    <property type="entry name" value="KPHMT-like"/>
    <property type="match status" value="1"/>
</dbReference>
<reference evidence="11 12" key="2">
    <citation type="journal article" date="2012" name="Stand. Genomic Sci.">
        <title>Genome sequence of the moderately thermophilic, amino-acid-degrading and sulfur-reducing bacterium Thermovirga lienii type strain (Cas60314(T)).</title>
        <authorList>
            <person name="Goker M."/>
            <person name="Saunders E."/>
            <person name="Lapidus A."/>
            <person name="Nolan M."/>
            <person name="Lucas S."/>
            <person name="Hammon N."/>
            <person name="Deshpande S."/>
            <person name="Cheng J.F."/>
            <person name="Han C."/>
            <person name="Tapia R."/>
            <person name="Goodwin L.A."/>
            <person name="Pitluck S."/>
            <person name="Liolios K."/>
            <person name="Mavromatis K."/>
            <person name="Pagani I."/>
            <person name="Ivanova N."/>
            <person name="Mikhailova N."/>
            <person name="Pati A."/>
            <person name="Chen A."/>
            <person name="Palaniappan K."/>
            <person name="Land M."/>
            <person name="Chang Y.J."/>
            <person name="Jeffries C.D."/>
            <person name="Brambilla E.M."/>
            <person name="Rohde M."/>
            <person name="Spring S."/>
            <person name="Detter J.C."/>
            <person name="Woyke T."/>
            <person name="Bristow J."/>
            <person name="Eisen J.A."/>
            <person name="Markowitz V."/>
            <person name="Hugenholtz P."/>
            <person name="Kyrpides N.C."/>
            <person name="Klenk H.P."/>
        </authorList>
    </citation>
    <scope>NUCLEOTIDE SEQUENCE [LARGE SCALE GENOMIC DNA]</scope>
    <source>
        <strain evidence="12">ATCC BAA-1197 / DSM 17291 / Cas60314</strain>
    </source>
</reference>
<dbReference type="GO" id="GO:0003864">
    <property type="term" value="F:3-methyl-2-oxobutanoate hydroxymethyltransferase activity"/>
    <property type="evidence" value="ECO:0007669"/>
    <property type="project" value="UniProtKB-UniRule"/>
</dbReference>
<keyword evidence="7" id="KW-0963">Cytoplasm</keyword>
<keyword evidence="7 10" id="KW-0479">Metal-binding</keyword>
<dbReference type="PANTHER" id="PTHR20881:SF0">
    <property type="entry name" value="3-METHYL-2-OXOBUTANOATE HYDROXYMETHYLTRANSFERASE"/>
    <property type="match status" value="1"/>
</dbReference>
<comment type="subcellular location">
    <subcellularLocation>
        <location evidence="7">Cytoplasm</location>
    </subcellularLocation>
</comment>
<evidence type="ECO:0000313" key="11">
    <source>
        <dbReference type="EMBL" id="AER66974.1"/>
    </source>
</evidence>